<feature type="signal peptide" evidence="2">
    <location>
        <begin position="1"/>
        <end position="22"/>
    </location>
</feature>
<keyword evidence="2" id="KW-0732">Signal</keyword>
<feature type="region of interest" description="Disordered" evidence="1">
    <location>
        <begin position="32"/>
        <end position="59"/>
    </location>
</feature>
<comment type="caution">
    <text evidence="3">The sequence shown here is derived from an EMBL/GenBank/DDBJ whole genome shotgun (WGS) entry which is preliminary data.</text>
</comment>
<evidence type="ECO:0000256" key="2">
    <source>
        <dbReference type="SAM" id="SignalP"/>
    </source>
</evidence>
<feature type="compositionally biased region" description="Acidic residues" evidence="1">
    <location>
        <begin position="323"/>
        <end position="338"/>
    </location>
</feature>
<dbReference type="InterPro" id="IPR021476">
    <property type="entry name" value="Egh16-like"/>
</dbReference>
<dbReference type="Proteomes" id="UP000758155">
    <property type="component" value="Unassembled WGS sequence"/>
</dbReference>
<dbReference type="PANTHER" id="PTHR34618">
    <property type="entry name" value="SURFACE PROTEIN MAS1, PUTATIVE-RELATED"/>
    <property type="match status" value="1"/>
</dbReference>
<dbReference type="PANTHER" id="PTHR34618:SF4">
    <property type="entry name" value="CAS1"/>
    <property type="match status" value="1"/>
</dbReference>
<proteinExistence type="predicted"/>
<name>A0A9P4X0F3_9PLEO</name>
<dbReference type="Pfam" id="PF11327">
    <property type="entry name" value="Egh16-like"/>
    <property type="match status" value="1"/>
</dbReference>
<evidence type="ECO:0000313" key="3">
    <source>
        <dbReference type="EMBL" id="KAF3047115.1"/>
    </source>
</evidence>
<evidence type="ECO:0000256" key="1">
    <source>
        <dbReference type="SAM" id="MobiDB-lite"/>
    </source>
</evidence>
<dbReference type="AlphaFoldDB" id="A0A9P4X0F3"/>
<feature type="compositionally biased region" description="Polar residues" evidence="1">
    <location>
        <begin position="48"/>
        <end position="59"/>
    </location>
</feature>
<feature type="region of interest" description="Disordered" evidence="1">
    <location>
        <begin position="290"/>
        <end position="338"/>
    </location>
</feature>
<sequence length="338" mass="32163">MYFTKSSVVALSLLASSTLVAGHGAIIKATGDAGGAGSAIGVDPSTPRDGTNRNPFQQDSTRFRGDAAATCGETLGGGDNDIQAGTAQIMQLNGATLPQVTAGGALMMTVHQVNSDGAGPYKCMIDATGTGTNWVPMTVTQNLQGNDRGRNRDTQMQDLPLNVQIDAAQTCTGTVAGQSNVCMVRCENPARAGPFGGCVPVQMAGAAAAAPAAGAAAPAASAPAAAGAAGVATGATGATGAAPATGTTGAAGATGAVPATGAAAVGTAGTAGTSGSVGSAGAAAPAAAGAATGATGATTGSAATGANTISSPAQRRKVSPALTDDDQEEELDLLEGEF</sequence>
<protein>
    <submittedName>
        <fullName evidence="3">Uncharacterized protein</fullName>
    </submittedName>
</protein>
<reference evidence="3" key="1">
    <citation type="submission" date="2019-04" db="EMBL/GenBank/DDBJ databases">
        <title>Sequencing of skin fungus with MAO and IRED activity.</title>
        <authorList>
            <person name="Marsaioli A.J."/>
            <person name="Bonatto J.M.C."/>
            <person name="Reis Junior O."/>
        </authorList>
    </citation>
    <scope>NUCLEOTIDE SEQUENCE</scope>
    <source>
        <strain evidence="3">28M1</strain>
    </source>
</reference>
<dbReference type="OrthoDB" id="3241054at2759"/>
<accession>A0A9P4X0F3</accession>
<organism evidence="3 4">
    <name type="scientific">Didymella heteroderae</name>
    <dbReference type="NCBI Taxonomy" id="1769908"/>
    <lineage>
        <taxon>Eukaryota</taxon>
        <taxon>Fungi</taxon>
        <taxon>Dikarya</taxon>
        <taxon>Ascomycota</taxon>
        <taxon>Pezizomycotina</taxon>
        <taxon>Dothideomycetes</taxon>
        <taxon>Pleosporomycetidae</taxon>
        <taxon>Pleosporales</taxon>
        <taxon>Pleosporineae</taxon>
        <taxon>Didymellaceae</taxon>
        <taxon>Didymella</taxon>
    </lineage>
</organism>
<dbReference type="EMBL" id="SWKV01000003">
    <property type="protein sequence ID" value="KAF3047115.1"/>
    <property type="molecule type" value="Genomic_DNA"/>
</dbReference>
<evidence type="ECO:0000313" key="4">
    <source>
        <dbReference type="Proteomes" id="UP000758155"/>
    </source>
</evidence>
<gene>
    <name evidence="3" type="ORF">E8E12_011316</name>
</gene>
<feature type="compositionally biased region" description="Low complexity" evidence="1">
    <location>
        <begin position="290"/>
        <end position="306"/>
    </location>
</feature>
<keyword evidence="4" id="KW-1185">Reference proteome</keyword>
<feature type="chain" id="PRO_5040392347" evidence="2">
    <location>
        <begin position="23"/>
        <end position="338"/>
    </location>
</feature>